<dbReference type="PROSITE" id="PS50280">
    <property type="entry name" value="SET"/>
    <property type="match status" value="1"/>
</dbReference>
<evidence type="ECO:0000259" key="5">
    <source>
        <dbReference type="PROSITE" id="PS50280"/>
    </source>
</evidence>
<dbReference type="GO" id="GO:0032259">
    <property type="term" value="P:methylation"/>
    <property type="evidence" value="ECO:0007669"/>
    <property type="project" value="UniProtKB-KW"/>
</dbReference>
<dbReference type="InterPro" id="IPR036464">
    <property type="entry name" value="Rubisco_LSMT_subst-bd_sf"/>
</dbReference>
<gene>
    <name evidence="6" type="ORF">GOMPHAMPRED_004665</name>
</gene>
<feature type="domain" description="SET" evidence="5">
    <location>
        <begin position="25"/>
        <end position="272"/>
    </location>
</feature>
<keyword evidence="1 4" id="KW-0489">Methyltransferase</keyword>
<evidence type="ECO:0000313" key="7">
    <source>
        <dbReference type="Proteomes" id="UP000664169"/>
    </source>
</evidence>
<dbReference type="PANTHER" id="PTHR13271:SF34">
    <property type="entry name" value="N-LYSINE METHYLTRANSFERASE SETD6"/>
    <property type="match status" value="1"/>
</dbReference>
<comment type="subcellular location">
    <subcellularLocation>
        <location evidence="4">Nucleus</location>
    </subcellularLocation>
</comment>
<dbReference type="SUPFAM" id="SSF82199">
    <property type="entry name" value="SET domain"/>
    <property type="match status" value="1"/>
</dbReference>
<dbReference type="InterPro" id="IPR001214">
    <property type="entry name" value="SET_dom"/>
</dbReference>
<dbReference type="Gene3D" id="3.90.1410.10">
    <property type="entry name" value="set domain protein methyltransferase, domain 1"/>
    <property type="match status" value="1"/>
</dbReference>
<name>A0A8H3FPI6_9LECA</name>
<dbReference type="InterPro" id="IPR046341">
    <property type="entry name" value="SET_dom_sf"/>
</dbReference>
<dbReference type="EMBL" id="CAJPDQ010000029">
    <property type="protein sequence ID" value="CAF9928366.1"/>
    <property type="molecule type" value="Genomic_DNA"/>
</dbReference>
<keyword evidence="2 4" id="KW-0808">Transferase</keyword>
<dbReference type="InterPro" id="IPR015353">
    <property type="entry name" value="Rubisco_LSMT_subst-bd"/>
</dbReference>
<dbReference type="Proteomes" id="UP000664169">
    <property type="component" value="Unassembled WGS sequence"/>
</dbReference>
<keyword evidence="7" id="KW-1185">Reference proteome</keyword>
<evidence type="ECO:0000256" key="1">
    <source>
        <dbReference type="ARBA" id="ARBA00022603"/>
    </source>
</evidence>
<dbReference type="PANTHER" id="PTHR13271">
    <property type="entry name" value="UNCHARACTERIZED PUTATIVE METHYLTRANSFERASE"/>
    <property type="match status" value="1"/>
</dbReference>
<organism evidence="6 7">
    <name type="scientific">Gomphillus americanus</name>
    <dbReference type="NCBI Taxonomy" id="1940652"/>
    <lineage>
        <taxon>Eukaryota</taxon>
        <taxon>Fungi</taxon>
        <taxon>Dikarya</taxon>
        <taxon>Ascomycota</taxon>
        <taxon>Pezizomycotina</taxon>
        <taxon>Lecanoromycetes</taxon>
        <taxon>OSLEUM clade</taxon>
        <taxon>Ostropomycetidae</taxon>
        <taxon>Ostropales</taxon>
        <taxon>Graphidaceae</taxon>
        <taxon>Gomphilloideae</taxon>
        <taxon>Gomphillus</taxon>
    </lineage>
</organism>
<dbReference type="Pfam" id="PF00856">
    <property type="entry name" value="SET"/>
    <property type="match status" value="1"/>
</dbReference>
<evidence type="ECO:0000256" key="2">
    <source>
        <dbReference type="ARBA" id="ARBA00022679"/>
    </source>
</evidence>
<comment type="caution">
    <text evidence="6">The sequence shown here is derived from an EMBL/GenBank/DDBJ whole genome shotgun (WGS) entry which is preliminary data.</text>
</comment>
<evidence type="ECO:0000256" key="3">
    <source>
        <dbReference type="ARBA" id="ARBA00022691"/>
    </source>
</evidence>
<dbReference type="InterPro" id="IPR050600">
    <property type="entry name" value="SETD3_SETD6_MTase"/>
</dbReference>
<proteinExistence type="inferred from homology"/>
<accession>A0A8H3FPI6</accession>
<dbReference type="Gene3D" id="3.90.1420.10">
    <property type="entry name" value="Rubisco LSMT, substrate-binding domain"/>
    <property type="match status" value="1"/>
</dbReference>
<protein>
    <recommendedName>
        <fullName evidence="4">Ribosomal lysine N-methyltransferase 4</fullName>
        <ecNumber evidence="4">2.1.1.-</ecNumber>
    </recommendedName>
</protein>
<dbReference type="PIRSF" id="PIRSF011771">
    <property type="entry name" value="RMS1_SET"/>
    <property type="match status" value="1"/>
</dbReference>
<comment type="similarity">
    <text evidence="4">Belongs to the class V-like SAM-binding methyltransferase superfamily. Histone-lysine methyltransferase family. SETD6 subfamily.</text>
</comment>
<dbReference type="GO" id="GO:0016279">
    <property type="term" value="F:protein-lysine N-methyltransferase activity"/>
    <property type="evidence" value="ECO:0007669"/>
    <property type="project" value="UniProtKB-UniRule"/>
</dbReference>
<dbReference type="Pfam" id="PF09273">
    <property type="entry name" value="Rubis-subs-bind"/>
    <property type="match status" value="1"/>
</dbReference>
<dbReference type="AlphaFoldDB" id="A0A8H3FPI6"/>
<dbReference type="OrthoDB" id="341421at2759"/>
<dbReference type="EC" id="2.1.1.-" evidence="4"/>
<evidence type="ECO:0000256" key="4">
    <source>
        <dbReference type="PIRNR" id="PIRNR011771"/>
    </source>
</evidence>
<dbReference type="SUPFAM" id="SSF81822">
    <property type="entry name" value="RuBisCo LSMT C-terminal, substrate-binding domain"/>
    <property type="match status" value="1"/>
</dbReference>
<keyword evidence="4" id="KW-0539">Nucleus</keyword>
<keyword evidence="3 4" id="KW-0949">S-adenosyl-L-methionine</keyword>
<comment type="function">
    <text evidence="4">S-adenosyl-L-methionine-dependent protein-lysine N-methyltransferase that monomethylates 60S ribosomal protein L42.</text>
</comment>
<dbReference type="GO" id="GO:0005634">
    <property type="term" value="C:nucleus"/>
    <property type="evidence" value="ECO:0007669"/>
    <property type="project" value="UniProtKB-SubCell"/>
</dbReference>
<sequence>MNAFQAVSDQFLAWFKSVGGTFRDDLLEIKDLRSQGAGRGIVAKKNIPKDCVLFTIPRAALITIETSDLSQRIPSIFDNTTQDNGGDLEPLDAWTSLILVMLYEYLQGKTSRWEPYFSVLPDRFETPIFWTKSELEELNGTCLTAEKIGHKESDDMLISKVLPLIQIHKSIFYPKGCSPLSDEELLNLAHRMGSTIMAYAFDLERDDQQSDDEEDGWVEDREGRTMLGMVPMADMLNANADFNAHVNHGDNLSVSALRSDIEPGTEILNYYGPLPASELLRRYGYVTTEHHRYDVVEISWIDVQAELGKCLNLSSAVLAQAASQFDSDEYESHFVIERDAGSPDEEGRIVEQAKISEVSLELEEQFDSYLKVLRKIQPNTLSDKRKRSQLFDSVLENVLLAKLASYPTSVEEDEQALTQAHLSTRRRMAVQVRLGEKRLLEEVLALIRSKACSKTITGESTQKRARA</sequence>
<reference evidence="6" key="1">
    <citation type="submission" date="2021-03" db="EMBL/GenBank/DDBJ databases">
        <authorList>
            <person name="Tagirdzhanova G."/>
        </authorList>
    </citation>
    <scope>NUCLEOTIDE SEQUENCE</scope>
</reference>
<evidence type="ECO:0000313" key="6">
    <source>
        <dbReference type="EMBL" id="CAF9928366.1"/>
    </source>
</evidence>
<dbReference type="FunFam" id="3.90.1410.10:FF:000007">
    <property type="entry name" value="Ribosomal lysine N-methyltransferase 4"/>
    <property type="match status" value="1"/>
</dbReference>
<dbReference type="InterPro" id="IPR011383">
    <property type="entry name" value="N-lys_methylase_SETD6"/>
</dbReference>